<dbReference type="Proteomes" id="UP000265515">
    <property type="component" value="Unassembled WGS sequence"/>
</dbReference>
<dbReference type="Pfam" id="PF14273">
    <property type="entry name" value="DUF4360"/>
    <property type="match status" value="1"/>
</dbReference>
<dbReference type="EMBL" id="BFEA01000581">
    <property type="protein sequence ID" value="GBG86830.1"/>
    <property type="molecule type" value="Genomic_DNA"/>
</dbReference>
<evidence type="ECO:0000313" key="1">
    <source>
        <dbReference type="EMBL" id="GBG86830.1"/>
    </source>
</evidence>
<dbReference type="Gramene" id="GBG86830">
    <property type="protein sequence ID" value="GBG86830"/>
    <property type="gene ID" value="CBR_g42113"/>
</dbReference>
<keyword evidence="2" id="KW-1185">Reference proteome</keyword>
<dbReference type="AlphaFoldDB" id="A0A388LWX8"/>
<proteinExistence type="predicted"/>
<dbReference type="InterPro" id="IPR025649">
    <property type="entry name" value="DUF4360"/>
</dbReference>
<protein>
    <submittedName>
        <fullName evidence="1">Uncharacterized protein</fullName>
    </submittedName>
</protein>
<organism evidence="1 2">
    <name type="scientific">Chara braunii</name>
    <name type="common">Braun's stonewort</name>
    <dbReference type="NCBI Taxonomy" id="69332"/>
    <lineage>
        <taxon>Eukaryota</taxon>
        <taxon>Viridiplantae</taxon>
        <taxon>Streptophyta</taxon>
        <taxon>Charophyceae</taxon>
        <taxon>Charales</taxon>
        <taxon>Characeae</taxon>
        <taxon>Chara</taxon>
    </lineage>
</organism>
<evidence type="ECO:0000313" key="2">
    <source>
        <dbReference type="Proteomes" id="UP000265515"/>
    </source>
</evidence>
<accession>A0A388LWX8</accession>
<name>A0A388LWX8_CHABU</name>
<comment type="caution">
    <text evidence="1">The sequence shown here is derived from an EMBL/GenBank/DDBJ whole genome shotgun (WGS) entry which is preliminary data.</text>
</comment>
<gene>
    <name evidence="1" type="ORF">CBR_g42113</name>
</gene>
<reference evidence="1 2" key="1">
    <citation type="journal article" date="2018" name="Cell">
        <title>The Chara Genome: Secondary Complexity and Implications for Plant Terrestrialization.</title>
        <authorList>
            <person name="Nishiyama T."/>
            <person name="Sakayama H."/>
            <person name="Vries J.D."/>
            <person name="Buschmann H."/>
            <person name="Saint-Marcoux D."/>
            <person name="Ullrich K.K."/>
            <person name="Haas F.B."/>
            <person name="Vanderstraeten L."/>
            <person name="Becker D."/>
            <person name="Lang D."/>
            <person name="Vosolsobe S."/>
            <person name="Rombauts S."/>
            <person name="Wilhelmsson P.K.I."/>
            <person name="Janitza P."/>
            <person name="Kern R."/>
            <person name="Heyl A."/>
            <person name="Rumpler F."/>
            <person name="Villalobos L.I.A.C."/>
            <person name="Clay J.M."/>
            <person name="Skokan R."/>
            <person name="Toyoda A."/>
            <person name="Suzuki Y."/>
            <person name="Kagoshima H."/>
            <person name="Schijlen E."/>
            <person name="Tajeshwar N."/>
            <person name="Catarino B."/>
            <person name="Hetherington A.J."/>
            <person name="Saltykova A."/>
            <person name="Bonnot C."/>
            <person name="Breuninger H."/>
            <person name="Symeonidi A."/>
            <person name="Radhakrishnan G.V."/>
            <person name="Van Nieuwerburgh F."/>
            <person name="Deforce D."/>
            <person name="Chang C."/>
            <person name="Karol K.G."/>
            <person name="Hedrich R."/>
            <person name="Ulvskov P."/>
            <person name="Glockner G."/>
            <person name="Delwiche C.F."/>
            <person name="Petrasek J."/>
            <person name="Van de Peer Y."/>
            <person name="Friml J."/>
            <person name="Beilby M."/>
            <person name="Dolan L."/>
            <person name="Kohara Y."/>
            <person name="Sugano S."/>
            <person name="Fujiyama A."/>
            <person name="Delaux P.-M."/>
            <person name="Quint M."/>
            <person name="TheiBen G."/>
            <person name="Hagemann M."/>
            <person name="Harholt J."/>
            <person name="Dunand C."/>
            <person name="Zachgo S."/>
            <person name="Langdale J."/>
            <person name="Maumus F."/>
            <person name="Straeten D.V.D."/>
            <person name="Gould S.B."/>
            <person name="Rensing S.A."/>
        </authorList>
    </citation>
    <scope>NUCLEOTIDE SEQUENCE [LARGE SCALE GENOMIC DNA]</scope>
    <source>
        <strain evidence="1 2">S276</strain>
    </source>
</reference>
<sequence>MAAIGKRSKVVGIESGKDTKYGRAELLAICTHRNSSCDSAVNFDHIVIPPRGAEKKDVKAKGGKDALSSGMRVHCGSEAVSVELVEKGGGKGILGKYERGVNLPERKTQWHCSHYQALQRRWANRGEEVCDADRSLMASLFLLKKMRSPFVLRFAAMATLLQLWAASFPGAQARYARSLLADAPSVTIKTVKMEGSGCAAGTVEYVMSPEASTIDFFFPSFQAGESSTTSECILTVEMDYPTTRSFSVAQLYYRGYLQVGQNDWARLYGSYKHQPGQPHCFGEDSWERATSGEDIDYGLNCGEASPCGEIKPIIVHSTLSTSKPEARLKVESVLVRIDWADC</sequence>
<dbReference type="OrthoDB" id="152248at2759"/>